<dbReference type="AlphaFoldDB" id="U4UXJ3"/>
<dbReference type="SUPFAM" id="SSF69593">
    <property type="entry name" value="Glycerol-3-phosphate (1)-acyltransferase"/>
    <property type="match status" value="1"/>
</dbReference>
<dbReference type="InterPro" id="IPR002123">
    <property type="entry name" value="Plipid/glycerol_acylTrfase"/>
</dbReference>
<evidence type="ECO:0000313" key="3">
    <source>
        <dbReference type="EMBL" id="ERL95005.1"/>
    </source>
</evidence>
<feature type="domain" description="Phospholipid/glycerol acyltransferase" evidence="2">
    <location>
        <begin position="36"/>
        <end position="148"/>
    </location>
</feature>
<dbReference type="GO" id="GO:0005783">
    <property type="term" value="C:endoplasmic reticulum"/>
    <property type="evidence" value="ECO:0007669"/>
    <property type="project" value="TreeGrafter"/>
</dbReference>
<accession>U4UXJ3</accession>
<dbReference type="GO" id="GO:0036149">
    <property type="term" value="P:phosphatidylinositol acyl-chain remodeling"/>
    <property type="evidence" value="ECO:0007669"/>
    <property type="project" value="TreeGrafter"/>
</dbReference>
<sequence length="149" mass="17627">METHGNFQKFLTKTLLFLLKCHVHVTGDPIKSDEISLVISNHRTRVDWNFLWAVMYHAVEGKNRWWYSTKFILKKSIQNIPAAGWVMQMAMYVFINRTWDEDKSVLDNYIEYVDRMDYKHLLILFPEGTDLTPKTIESSNRFAALNKLP</sequence>
<dbReference type="EMBL" id="KB632404">
    <property type="protein sequence ID" value="ERL95005.1"/>
    <property type="molecule type" value="Genomic_DNA"/>
</dbReference>
<dbReference type="SMART" id="SM00563">
    <property type="entry name" value="PlsC"/>
    <property type="match status" value="1"/>
</dbReference>
<keyword evidence="1" id="KW-0732">Signal</keyword>
<feature type="non-terminal residue" evidence="3">
    <location>
        <position position="149"/>
    </location>
</feature>
<organism evidence="3 4">
    <name type="scientific">Dendroctonus ponderosae</name>
    <name type="common">Mountain pine beetle</name>
    <dbReference type="NCBI Taxonomy" id="77166"/>
    <lineage>
        <taxon>Eukaryota</taxon>
        <taxon>Metazoa</taxon>
        <taxon>Ecdysozoa</taxon>
        <taxon>Arthropoda</taxon>
        <taxon>Hexapoda</taxon>
        <taxon>Insecta</taxon>
        <taxon>Pterygota</taxon>
        <taxon>Neoptera</taxon>
        <taxon>Endopterygota</taxon>
        <taxon>Coleoptera</taxon>
        <taxon>Polyphaga</taxon>
        <taxon>Cucujiformia</taxon>
        <taxon>Curculionidae</taxon>
        <taxon>Scolytinae</taxon>
        <taxon>Dendroctonus</taxon>
    </lineage>
</organism>
<dbReference type="GO" id="GO:0016746">
    <property type="term" value="F:acyltransferase activity"/>
    <property type="evidence" value="ECO:0007669"/>
    <property type="project" value="InterPro"/>
</dbReference>
<dbReference type="PANTHER" id="PTHR10983">
    <property type="entry name" value="1-ACYLGLYCEROL-3-PHOSPHATE ACYLTRANSFERASE-RELATED"/>
    <property type="match status" value="1"/>
</dbReference>
<dbReference type="PANTHER" id="PTHR10983:SF16">
    <property type="entry name" value="LYSOCARDIOLIPIN ACYLTRANSFERASE 1"/>
    <property type="match status" value="1"/>
</dbReference>
<feature type="chain" id="PRO_5004656591" description="Phospholipid/glycerol acyltransferase domain-containing protein" evidence="1">
    <location>
        <begin position="28"/>
        <end position="149"/>
    </location>
</feature>
<evidence type="ECO:0000313" key="4">
    <source>
        <dbReference type="Proteomes" id="UP000030742"/>
    </source>
</evidence>
<gene>
    <name evidence="3" type="ORF">D910_12276</name>
</gene>
<name>U4UXJ3_DENPD</name>
<reference evidence="3 4" key="1">
    <citation type="journal article" date="2013" name="Genome Biol.">
        <title>Draft genome of the mountain pine beetle, Dendroctonus ponderosae Hopkins, a major forest pest.</title>
        <authorList>
            <person name="Keeling C.I."/>
            <person name="Yuen M.M."/>
            <person name="Liao N.Y."/>
            <person name="Docking T.R."/>
            <person name="Chan S.K."/>
            <person name="Taylor G.A."/>
            <person name="Palmquist D.L."/>
            <person name="Jackman S.D."/>
            <person name="Nguyen A."/>
            <person name="Li M."/>
            <person name="Henderson H."/>
            <person name="Janes J.K."/>
            <person name="Zhao Y."/>
            <person name="Pandoh P."/>
            <person name="Moore R."/>
            <person name="Sperling F.A."/>
            <person name="Huber D.P."/>
            <person name="Birol I."/>
            <person name="Jones S.J."/>
            <person name="Bohlmann J."/>
        </authorList>
    </citation>
    <scope>NUCLEOTIDE SEQUENCE</scope>
</reference>
<proteinExistence type="predicted"/>
<dbReference type="CDD" id="cd07990">
    <property type="entry name" value="LPLAT_LCLAT1-like"/>
    <property type="match status" value="1"/>
</dbReference>
<dbReference type="Proteomes" id="UP000030742">
    <property type="component" value="Unassembled WGS sequence"/>
</dbReference>
<feature type="signal peptide" evidence="1">
    <location>
        <begin position="1"/>
        <end position="27"/>
    </location>
</feature>
<dbReference type="STRING" id="77166.U4UXJ3"/>
<dbReference type="OrthoDB" id="186786at2759"/>
<evidence type="ECO:0000259" key="2">
    <source>
        <dbReference type="SMART" id="SM00563"/>
    </source>
</evidence>
<evidence type="ECO:0000256" key="1">
    <source>
        <dbReference type="SAM" id="SignalP"/>
    </source>
</evidence>
<protein>
    <recommendedName>
        <fullName evidence="2">Phospholipid/glycerol acyltransferase domain-containing protein</fullName>
    </recommendedName>
</protein>
<dbReference type="Pfam" id="PF01553">
    <property type="entry name" value="Acyltransferase"/>
    <property type="match status" value="1"/>
</dbReference>